<evidence type="ECO:0000313" key="1">
    <source>
        <dbReference type="EMBL" id="KAF0698353.1"/>
    </source>
</evidence>
<evidence type="ECO:0000313" key="3">
    <source>
        <dbReference type="Proteomes" id="UP000332933"/>
    </source>
</evidence>
<gene>
    <name evidence="2" type="primary">Aste57867_11032</name>
    <name evidence="1" type="ORF">As57867_010990</name>
    <name evidence="2" type="ORF">ASTE57867_11032</name>
</gene>
<protein>
    <submittedName>
        <fullName evidence="2">Aste57867_11032 protein</fullName>
    </submittedName>
</protein>
<name>A0A485KSF1_9STRA</name>
<dbReference type="EMBL" id="VJMH01005246">
    <property type="protein sequence ID" value="KAF0698353.1"/>
    <property type="molecule type" value="Genomic_DNA"/>
</dbReference>
<dbReference type="Proteomes" id="UP000332933">
    <property type="component" value="Unassembled WGS sequence"/>
</dbReference>
<sequence>MPTPSAPLRRSTASFDLASLAELTDDEMCEPLNKIVNNIPIKRTAAPSVHDRRVRPRHAAFHCAAFEVRRADIAATAAVS</sequence>
<dbReference type="EMBL" id="CAADRA010005267">
    <property type="protein sequence ID" value="VFT87900.1"/>
    <property type="molecule type" value="Genomic_DNA"/>
</dbReference>
<dbReference type="AlphaFoldDB" id="A0A485KSF1"/>
<accession>A0A485KSF1</accession>
<reference evidence="1" key="2">
    <citation type="submission" date="2019-06" db="EMBL/GenBank/DDBJ databases">
        <title>Genomics analysis of Aphanomyces spp. identifies a new class of oomycete effector associated with host adaptation.</title>
        <authorList>
            <person name="Gaulin E."/>
        </authorList>
    </citation>
    <scope>NUCLEOTIDE SEQUENCE</scope>
    <source>
        <strain evidence="1">CBS 578.67</strain>
    </source>
</reference>
<organism evidence="2 3">
    <name type="scientific">Aphanomyces stellatus</name>
    <dbReference type="NCBI Taxonomy" id="120398"/>
    <lineage>
        <taxon>Eukaryota</taxon>
        <taxon>Sar</taxon>
        <taxon>Stramenopiles</taxon>
        <taxon>Oomycota</taxon>
        <taxon>Saprolegniomycetes</taxon>
        <taxon>Saprolegniales</taxon>
        <taxon>Verrucalvaceae</taxon>
        <taxon>Aphanomyces</taxon>
    </lineage>
</organism>
<reference evidence="2 3" key="1">
    <citation type="submission" date="2019-03" db="EMBL/GenBank/DDBJ databases">
        <authorList>
            <person name="Gaulin E."/>
            <person name="Dumas B."/>
        </authorList>
    </citation>
    <scope>NUCLEOTIDE SEQUENCE [LARGE SCALE GENOMIC DNA]</scope>
    <source>
        <strain evidence="2">CBS 568.67</strain>
    </source>
</reference>
<evidence type="ECO:0000313" key="2">
    <source>
        <dbReference type="EMBL" id="VFT87900.1"/>
    </source>
</evidence>
<proteinExistence type="predicted"/>
<keyword evidence="3" id="KW-1185">Reference proteome</keyword>